<evidence type="ECO:0000256" key="1">
    <source>
        <dbReference type="ARBA" id="ARBA00008945"/>
    </source>
</evidence>
<evidence type="ECO:0000256" key="2">
    <source>
        <dbReference type="ARBA" id="ARBA00022980"/>
    </source>
</evidence>
<reference evidence="10 11" key="1">
    <citation type="submission" date="2017-09" db="EMBL/GenBank/DDBJ databases">
        <title>Depth-based differentiation of microbial function through sediment-hosted aquifers and enrichment of novel symbionts in the deep terrestrial subsurface.</title>
        <authorList>
            <person name="Probst A.J."/>
            <person name="Ladd B."/>
            <person name="Jarett J.K."/>
            <person name="Geller-Mcgrath D.E."/>
            <person name="Sieber C.M."/>
            <person name="Emerson J.B."/>
            <person name="Anantharaman K."/>
            <person name="Thomas B.C."/>
            <person name="Malmstrom R."/>
            <person name="Stieglmeier M."/>
            <person name="Klingl A."/>
            <person name="Woyke T."/>
            <person name="Ryan C.M."/>
            <person name="Banfield J.F."/>
        </authorList>
    </citation>
    <scope>NUCLEOTIDE SEQUENCE [LARGE SCALE GENOMIC DNA]</scope>
    <source>
        <strain evidence="10">CG22_combo_CG10-13_8_21_14_all_43_18</strain>
    </source>
</reference>
<evidence type="ECO:0000256" key="7">
    <source>
        <dbReference type="RuleBase" id="RU003823"/>
    </source>
</evidence>
<dbReference type="EMBL" id="PCTS01000021">
    <property type="protein sequence ID" value="PIP86547.1"/>
    <property type="molecule type" value="Genomic_DNA"/>
</dbReference>
<dbReference type="GO" id="GO:0003723">
    <property type="term" value="F:RNA binding"/>
    <property type="evidence" value="ECO:0007669"/>
    <property type="project" value="InterPro"/>
</dbReference>
<dbReference type="PANTHER" id="PTHR48277:SF1">
    <property type="entry name" value="MITOCHONDRIAL RIBOSOMAL PROTEIN S5"/>
    <property type="match status" value="1"/>
</dbReference>
<keyword evidence="3 6" id="KW-0687">Ribonucleoprotein</keyword>
<evidence type="ECO:0000256" key="8">
    <source>
        <dbReference type="SAM" id="MobiDB-lite"/>
    </source>
</evidence>
<feature type="compositionally biased region" description="Basic and acidic residues" evidence="8">
    <location>
        <begin position="211"/>
        <end position="231"/>
    </location>
</feature>
<dbReference type="InterPro" id="IPR000851">
    <property type="entry name" value="Ribosomal_uS5"/>
</dbReference>
<evidence type="ECO:0000256" key="6">
    <source>
        <dbReference type="PROSITE-ProRule" id="PRU00268"/>
    </source>
</evidence>
<dbReference type="Pfam" id="PF00333">
    <property type="entry name" value="Ribosomal_S5"/>
    <property type="match status" value="1"/>
</dbReference>
<dbReference type="Proteomes" id="UP000231276">
    <property type="component" value="Unassembled WGS sequence"/>
</dbReference>
<keyword evidence="2 6" id="KW-0689">Ribosomal protein</keyword>
<organism evidence="10 11">
    <name type="scientific">Candidatus Campbellbacteria bacterium CG22_combo_CG10-13_8_21_14_all_43_18</name>
    <dbReference type="NCBI Taxonomy" id="1974530"/>
    <lineage>
        <taxon>Bacteria</taxon>
        <taxon>Candidatus Campbelliibacteriota</taxon>
    </lineage>
</organism>
<dbReference type="AlphaFoldDB" id="A0A2H0DWK3"/>
<name>A0A2H0DWK3_9BACT</name>
<evidence type="ECO:0000313" key="10">
    <source>
        <dbReference type="EMBL" id="PIP86547.1"/>
    </source>
</evidence>
<evidence type="ECO:0000256" key="5">
    <source>
        <dbReference type="ARBA" id="ARBA00035519"/>
    </source>
</evidence>
<accession>A0A2H0DWK3</accession>
<evidence type="ECO:0000313" key="11">
    <source>
        <dbReference type="Proteomes" id="UP000231276"/>
    </source>
</evidence>
<evidence type="ECO:0000259" key="9">
    <source>
        <dbReference type="PROSITE" id="PS50881"/>
    </source>
</evidence>
<dbReference type="PROSITE" id="PS50881">
    <property type="entry name" value="S5_DSRBD"/>
    <property type="match status" value="1"/>
</dbReference>
<comment type="caution">
    <text evidence="10">The sequence shown here is derived from an EMBL/GenBank/DDBJ whole genome shotgun (WGS) entry which is preliminary data.</text>
</comment>
<feature type="domain" description="S5 DRBM" evidence="9">
    <location>
        <begin position="62"/>
        <end position="125"/>
    </location>
</feature>
<dbReference type="FunFam" id="3.30.230.10:FF:000002">
    <property type="entry name" value="30S ribosomal protein S5"/>
    <property type="match status" value="1"/>
</dbReference>
<dbReference type="GO" id="GO:0003735">
    <property type="term" value="F:structural constituent of ribosome"/>
    <property type="evidence" value="ECO:0007669"/>
    <property type="project" value="UniProtKB-UniRule"/>
</dbReference>
<dbReference type="GO" id="GO:0006412">
    <property type="term" value="P:translation"/>
    <property type="evidence" value="ECO:0007669"/>
    <property type="project" value="InterPro"/>
</dbReference>
<comment type="similarity">
    <text evidence="1 7">Belongs to the universal ribosomal protein uS5 family.</text>
</comment>
<protein>
    <recommendedName>
        <fullName evidence="4">Small ribosomal subunit protein uS5</fullName>
    </recommendedName>
    <alternativeName>
        <fullName evidence="5">30S ribosomal protein S5</fullName>
    </alternativeName>
</protein>
<evidence type="ECO:0000256" key="3">
    <source>
        <dbReference type="ARBA" id="ARBA00023274"/>
    </source>
</evidence>
<dbReference type="Gene3D" id="3.30.230.10">
    <property type="match status" value="1"/>
</dbReference>
<dbReference type="Gene3D" id="3.30.160.20">
    <property type="match status" value="1"/>
</dbReference>
<sequence length="231" mass="25163">MTVKEKELKTKENSLPKEKSSGEAVSLAKDGKTFPKTRRKFVNKKPGGGRGGRRDDRPKSEYDQKIISLRRVTRVVSGGRRFSFSVALVIGNRNGSVGLGLGKSIDTSLAIGKAERNAKKNLIRPNLTKDRSIPFNVRFKYSSSDVMLSPAPGKGLKAGGAMRVVLELLGAKNVTGKIFSRSKNHANNAKASIEALKQLGLKAVAVSKKTGRNDSKEEKFKKPASDRNKNK</sequence>
<dbReference type="GO" id="GO:0005840">
    <property type="term" value="C:ribosome"/>
    <property type="evidence" value="ECO:0007669"/>
    <property type="project" value="UniProtKB-KW"/>
</dbReference>
<dbReference type="PANTHER" id="PTHR48277">
    <property type="entry name" value="MITOCHONDRIAL RIBOSOMAL PROTEIN S5"/>
    <property type="match status" value="1"/>
</dbReference>
<proteinExistence type="inferred from homology"/>
<evidence type="ECO:0000256" key="4">
    <source>
        <dbReference type="ARBA" id="ARBA00035255"/>
    </source>
</evidence>
<dbReference type="InterPro" id="IPR005324">
    <property type="entry name" value="Ribosomal_uS5_C"/>
</dbReference>
<feature type="region of interest" description="Disordered" evidence="8">
    <location>
        <begin position="1"/>
        <end position="62"/>
    </location>
</feature>
<feature type="region of interest" description="Disordered" evidence="8">
    <location>
        <begin position="206"/>
        <end position="231"/>
    </location>
</feature>
<dbReference type="GO" id="GO:1990904">
    <property type="term" value="C:ribonucleoprotein complex"/>
    <property type="evidence" value="ECO:0007669"/>
    <property type="project" value="UniProtKB-UniRule"/>
</dbReference>
<dbReference type="InterPro" id="IPR014721">
    <property type="entry name" value="Ribsml_uS5_D2-typ_fold_subgr"/>
</dbReference>
<gene>
    <name evidence="10" type="ORF">COW82_01580</name>
</gene>
<dbReference type="SUPFAM" id="SSF54211">
    <property type="entry name" value="Ribosomal protein S5 domain 2-like"/>
    <property type="match status" value="1"/>
</dbReference>
<feature type="compositionally biased region" description="Basic and acidic residues" evidence="8">
    <location>
        <begin position="1"/>
        <end position="21"/>
    </location>
</feature>
<dbReference type="SUPFAM" id="SSF54768">
    <property type="entry name" value="dsRNA-binding domain-like"/>
    <property type="match status" value="1"/>
</dbReference>
<dbReference type="GO" id="GO:0005737">
    <property type="term" value="C:cytoplasm"/>
    <property type="evidence" value="ECO:0007669"/>
    <property type="project" value="UniProtKB-ARBA"/>
</dbReference>
<dbReference type="InterPro" id="IPR013810">
    <property type="entry name" value="Ribosomal_uS5_N"/>
</dbReference>
<feature type="compositionally biased region" description="Basic and acidic residues" evidence="8">
    <location>
        <begin position="52"/>
        <end position="62"/>
    </location>
</feature>
<dbReference type="Pfam" id="PF03719">
    <property type="entry name" value="Ribosomal_S5_C"/>
    <property type="match status" value="1"/>
</dbReference>
<dbReference type="InterPro" id="IPR020568">
    <property type="entry name" value="Ribosomal_Su5_D2-typ_SF"/>
</dbReference>